<dbReference type="Proteomes" id="UP001183794">
    <property type="component" value="Unassembled WGS sequence"/>
</dbReference>
<feature type="transmembrane region" description="Helical" evidence="1">
    <location>
        <begin position="83"/>
        <end position="100"/>
    </location>
</feature>
<dbReference type="RefSeq" id="WP_310172346.1">
    <property type="nucleotide sequence ID" value="NZ_BAABHE010000002.1"/>
</dbReference>
<dbReference type="EMBL" id="JAVDYJ010000001">
    <property type="protein sequence ID" value="MDR7346855.1"/>
    <property type="molecule type" value="Genomic_DNA"/>
</dbReference>
<keyword evidence="4" id="KW-1185">Reference proteome</keyword>
<protein>
    <submittedName>
        <fullName evidence="3">Phage tail protein</fullName>
    </submittedName>
</protein>
<evidence type="ECO:0000259" key="2">
    <source>
        <dbReference type="Pfam" id="PF03779"/>
    </source>
</evidence>
<name>A0ABU2AZS3_9MICC</name>
<keyword evidence="1" id="KW-1133">Transmembrane helix</keyword>
<evidence type="ECO:0000313" key="3">
    <source>
        <dbReference type="EMBL" id="MDR7346855.1"/>
    </source>
</evidence>
<gene>
    <name evidence="3" type="ORF">J2S62_001112</name>
</gene>
<dbReference type="InterPro" id="IPR005530">
    <property type="entry name" value="SPW"/>
</dbReference>
<evidence type="ECO:0000313" key="4">
    <source>
        <dbReference type="Proteomes" id="UP001183794"/>
    </source>
</evidence>
<feature type="transmembrane region" description="Helical" evidence="1">
    <location>
        <begin position="52"/>
        <end position="71"/>
    </location>
</feature>
<comment type="caution">
    <text evidence="3">The sequence shown here is derived from an EMBL/GenBank/DDBJ whole genome shotgun (WGS) entry which is preliminary data.</text>
</comment>
<feature type="domain" description="SPW repeat-containing integral membrane" evidence="2">
    <location>
        <begin position="28"/>
        <end position="120"/>
    </location>
</feature>
<sequence length="143" mass="15128">MTTNSDETMKNTSHETKTVRNVEPWTPWQDWVNVVLGAYLALSSLWTAGAPTGWFVTMGILAAAAGVWAAGTASSTPAESVQIVLGAALVLSPWVAGFVAAAAAAWTAWIVGAGLIIFAAVALSMNRDTYPRTRNTTRRNAYA</sequence>
<keyword evidence="1" id="KW-0812">Transmembrane</keyword>
<organism evidence="3 4">
    <name type="scientific">Enteractinococcus fodinae</name>
    <dbReference type="NCBI Taxonomy" id="684663"/>
    <lineage>
        <taxon>Bacteria</taxon>
        <taxon>Bacillati</taxon>
        <taxon>Actinomycetota</taxon>
        <taxon>Actinomycetes</taxon>
        <taxon>Micrococcales</taxon>
        <taxon>Micrococcaceae</taxon>
    </lineage>
</organism>
<proteinExistence type="predicted"/>
<accession>A0ABU2AZS3</accession>
<reference evidence="3 4" key="1">
    <citation type="submission" date="2023-07" db="EMBL/GenBank/DDBJ databases">
        <title>Sequencing the genomes of 1000 actinobacteria strains.</title>
        <authorList>
            <person name="Klenk H.-P."/>
        </authorList>
    </citation>
    <scope>NUCLEOTIDE SEQUENCE [LARGE SCALE GENOMIC DNA]</scope>
    <source>
        <strain evidence="3 4">DSM 22966</strain>
    </source>
</reference>
<evidence type="ECO:0000256" key="1">
    <source>
        <dbReference type="SAM" id="Phobius"/>
    </source>
</evidence>
<dbReference type="Pfam" id="PF03779">
    <property type="entry name" value="SPW"/>
    <property type="match status" value="1"/>
</dbReference>
<feature type="transmembrane region" description="Helical" evidence="1">
    <location>
        <begin position="106"/>
        <end position="125"/>
    </location>
</feature>
<keyword evidence="1" id="KW-0472">Membrane</keyword>